<dbReference type="Proteomes" id="UP000799776">
    <property type="component" value="Unassembled WGS sequence"/>
</dbReference>
<sequence>MNTGIATSRHSSLPPIKPLPDHVVSKIKSSTAIVSLPDVVLELAKNSLDAQASKIDINVDFRRGGCVVEDNGLGIAPSEFAEEGGLGKAHYTSKYNTSSSLHGRNGTFLASLAALSFLIITSHSSLHRSHNTLVIHQAQPISRLLPAPQHHEVVFRDHGTRVTVRDLFGNMPVRVKQRALSLEDKSESDRQWEVLRRSITALSLAWSASVTVSIRDTECNRSLRLGHRQPSLTLDANATLELGNQSAPEMRHLLRLLTQASYISPDQWTTWVPVAASAGSLSIKGAISISPAPSKNVQFLSIGVDALVPNHGHNELFDEINRLFNASSFGAVEEDDLSDREKERRRVDKRYKSDGLTNRQMRGSGKGIDRWPMLCLRISFKDKALNKQALGGETRLQSVVDVLDAMISQWLSAHHFSPRSGRTGRSGHKPVSTDGKLKYITGPPTIGANQQSFSQPASAVDFAGTDSRPSRRAVRKTIQTSSINTVNPHQPFFNNTSRIKSSSSCFYDKIWESKVLPPKLSAAQGPRESNFFSTNPLLPGQAGVKSKDFSSTQEPDLTVSEKPVEGNASEPKDTVVKDDTMRWTDPTTREDYLVNARTGLVRSRASEQQASTSEGRNPASIATSFSKSLRLTDRSRAARSDKLASDDSWLGRFLTQWSNPVFQQVQTSIPQVSLHDSTSAPFDRIFHGHLKNYSQADIDQAFKEASTLSPNKLSRESLKRASVIAQVDKKFILAKMPASNAQETFEKNEPSDTSKQMLVIIDQHAADERIKVEALLNSVCTPPDPSPNNRPLSNLGQVPGTKTTIIAPPLQFELPPQDLRLFETHASSFATWGIMYDLLPQELRSTLVVNALPPSIAERCRADPKLLIQLLRSEVWAMAEGPSFQQSMAPSSTAVSPMSTKPDDQANINDDWLHRIGNCPRGILDLINSRACRSAIMFNDELSERRCRELVAALADCRLPFQCAHGRPCMVPLLEVGSCGGVNDEVGEGVWGGEGRDGEGFVKAFREWKGDGIEAETGGGDGDGTDI</sequence>
<dbReference type="InterPro" id="IPR037198">
    <property type="entry name" value="MutL_C_sf"/>
</dbReference>
<dbReference type="GO" id="GO:0006298">
    <property type="term" value="P:mismatch repair"/>
    <property type="evidence" value="ECO:0007669"/>
    <property type="project" value="InterPro"/>
</dbReference>
<reference evidence="4" key="1">
    <citation type="journal article" date="2020" name="Stud. Mycol.">
        <title>101 Dothideomycetes genomes: a test case for predicting lifestyles and emergence of pathogens.</title>
        <authorList>
            <person name="Haridas S."/>
            <person name="Albert R."/>
            <person name="Binder M."/>
            <person name="Bloem J."/>
            <person name="Labutti K."/>
            <person name="Salamov A."/>
            <person name="Andreopoulos B."/>
            <person name="Baker S."/>
            <person name="Barry K."/>
            <person name="Bills G."/>
            <person name="Bluhm B."/>
            <person name="Cannon C."/>
            <person name="Castanera R."/>
            <person name="Culley D."/>
            <person name="Daum C."/>
            <person name="Ezra D."/>
            <person name="Gonzalez J."/>
            <person name="Henrissat B."/>
            <person name="Kuo A."/>
            <person name="Liang C."/>
            <person name="Lipzen A."/>
            <person name="Lutzoni F."/>
            <person name="Magnuson J."/>
            <person name="Mondo S."/>
            <person name="Nolan M."/>
            <person name="Ohm R."/>
            <person name="Pangilinan J."/>
            <person name="Park H.-J."/>
            <person name="Ramirez L."/>
            <person name="Alfaro M."/>
            <person name="Sun H."/>
            <person name="Tritt A."/>
            <person name="Yoshinaga Y."/>
            <person name="Zwiers L.-H."/>
            <person name="Turgeon B."/>
            <person name="Goodwin S."/>
            <person name="Spatafora J."/>
            <person name="Crous P."/>
            <person name="Grigoriev I."/>
        </authorList>
    </citation>
    <scope>NUCLEOTIDE SEQUENCE</scope>
    <source>
        <strain evidence="4">CBS 121410</strain>
    </source>
</reference>
<dbReference type="SUPFAM" id="SSF55874">
    <property type="entry name" value="ATPase domain of HSP90 chaperone/DNA topoisomerase II/histidine kinase"/>
    <property type="match status" value="1"/>
</dbReference>
<dbReference type="PANTHER" id="PTHR10073">
    <property type="entry name" value="DNA MISMATCH REPAIR PROTEIN MLH, PMS, MUTL"/>
    <property type="match status" value="1"/>
</dbReference>
<dbReference type="Pfam" id="PF13589">
    <property type="entry name" value="HATPase_c_3"/>
    <property type="match status" value="1"/>
</dbReference>
<dbReference type="Gene3D" id="3.30.1540.20">
    <property type="entry name" value="MutL, C-terminal domain, dimerisation subdomain"/>
    <property type="match status" value="1"/>
</dbReference>
<dbReference type="Gene3D" id="3.30.565.10">
    <property type="entry name" value="Histidine kinase-like ATPase, C-terminal domain"/>
    <property type="match status" value="1"/>
</dbReference>
<feature type="compositionally biased region" description="Polar residues" evidence="2">
    <location>
        <begin position="606"/>
        <end position="621"/>
    </location>
</feature>
<feature type="region of interest" description="Disordered" evidence="2">
    <location>
        <begin position="521"/>
        <end position="588"/>
    </location>
</feature>
<evidence type="ECO:0000259" key="3">
    <source>
        <dbReference type="SMART" id="SM00853"/>
    </source>
</evidence>
<dbReference type="SMART" id="SM00853">
    <property type="entry name" value="MutL_C"/>
    <property type="match status" value="1"/>
</dbReference>
<dbReference type="GO" id="GO:0016887">
    <property type="term" value="F:ATP hydrolysis activity"/>
    <property type="evidence" value="ECO:0007669"/>
    <property type="project" value="InterPro"/>
</dbReference>
<evidence type="ECO:0000313" key="5">
    <source>
        <dbReference type="Proteomes" id="UP000799776"/>
    </source>
</evidence>
<feature type="domain" description="MutL C-terminal dimerisation" evidence="3">
    <location>
        <begin position="723"/>
        <end position="942"/>
    </location>
</feature>
<dbReference type="GO" id="GO:0005524">
    <property type="term" value="F:ATP binding"/>
    <property type="evidence" value="ECO:0007669"/>
    <property type="project" value="InterPro"/>
</dbReference>
<dbReference type="GO" id="GO:0032300">
    <property type="term" value="C:mismatch repair complex"/>
    <property type="evidence" value="ECO:0007669"/>
    <property type="project" value="InterPro"/>
</dbReference>
<name>A0A9P4HSR9_9PEZI</name>
<feature type="compositionally biased region" description="Basic and acidic residues" evidence="2">
    <location>
        <begin position="570"/>
        <end position="588"/>
    </location>
</feature>
<evidence type="ECO:0000256" key="1">
    <source>
        <dbReference type="ARBA" id="ARBA00006082"/>
    </source>
</evidence>
<dbReference type="GO" id="GO:0140664">
    <property type="term" value="F:ATP-dependent DNA damage sensor activity"/>
    <property type="evidence" value="ECO:0007669"/>
    <property type="project" value="InterPro"/>
</dbReference>
<feature type="region of interest" description="Disordered" evidence="2">
    <location>
        <begin position="600"/>
        <end position="621"/>
    </location>
</feature>
<protein>
    <recommendedName>
        <fullName evidence="3">MutL C-terminal dimerisation domain-containing protein</fullName>
    </recommendedName>
</protein>
<dbReference type="PANTHER" id="PTHR10073:SF47">
    <property type="entry name" value="DNA MISMATCH REPAIR PROTEIN MLH3"/>
    <property type="match status" value="1"/>
</dbReference>
<accession>A0A9P4HSR9</accession>
<dbReference type="InterPro" id="IPR036890">
    <property type="entry name" value="HATPase_C_sf"/>
</dbReference>
<evidence type="ECO:0000256" key="2">
    <source>
        <dbReference type="SAM" id="MobiDB-lite"/>
    </source>
</evidence>
<dbReference type="AlphaFoldDB" id="A0A9P4HSR9"/>
<dbReference type="InterPro" id="IPR038973">
    <property type="entry name" value="MutL/Mlh/Pms-like"/>
</dbReference>
<organism evidence="4 5">
    <name type="scientific">Saccharata proteae CBS 121410</name>
    <dbReference type="NCBI Taxonomy" id="1314787"/>
    <lineage>
        <taxon>Eukaryota</taxon>
        <taxon>Fungi</taxon>
        <taxon>Dikarya</taxon>
        <taxon>Ascomycota</taxon>
        <taxon>Pezizomycotina</taxon>
        <taxon>Dothideomycetes</taxon>
        <taxon>Dothideomycetes incertae sedis</taxon>
        <taxon>Botryosphaeriales</taxon>
        <taxon>Saccharataceae</taxon>
        <taxon>Saccharata</taxon>
    </lineage>
</organism>
<evidence type="ECO:0000313" key="4">
    <source>
        <dbReference type="EMBL" id="KAF2086028.1"/>
    </source>
</evidence>
<proteinExistence type="inferred from homology"/>
<dbReference type="OrthoDB" id="429932at2759"/>
<dbReference type="EMBL" id="ML978726">
    <property type="protein sequence ID" value="KAF2086028.1"/>
    <property type="molecule type" value="Genomic_DNA"/>
</dbReference>
<comment type="caution">
    <text evidence="4">The sequence shown here is derived from an EMBL/GenBank/DDBJ whole genome shotgun (WGS) entry which is preliminary data.</text>
</comment>
<dbReference type="SUPFAM" id="SSF118116">
    <property type="entry name" value="DNA mismatch repair protein MutL"/>
    <property type="match status" value="2"/>
</dbReference>
<gene>
    <name evidence="4" type="ORF">K490DRAFT_44950</name>
</gene>
<keyword evidence="5" id="KW-1185">Reference proteome</keyword>
<dbReference type="InterPro" id="IPR042120">
    <property type="entry name" value="MutL_C_dimsub"/>
</dbReference>
<comment type="similarity">
    <text evidence="1">Belongs to the DNA mismatch repair MutL/HexB family.</text>
</comment>
<dbReference type="InterPro" id="IPR014790">
    <property type="entry name" value="MutL_C"/>
</dbReference>